<dbReference type="EMBL" id="JANUBF010000003">
    <property type="protein sequence ID" value="MCS4035703.1"/>
    <property type="molecule type" value="Genomic_DNA"/>
</dbReference>
<name>A0A9X2UK37_9BACT</name>
<reference evidence="1" key="1">
    <citation type="submission" date="2022-08" db="EMBL/GenBank/DDBJ databases">
        <title>Genomic Encyclopedia of Type Strains, Phase V (KMG-V): Genome sequencing to study the core and pangenomes of soil and plant-associated prokaryotes.</title>
        <authorList>
            <person name="Whitman W."/>
        </authorList>
    </citation>
    <scope>NUCLEOTIDE SEQUENCE</scope>
    <source>
        <strain evidence="1">SP3012</strain>
    </source>
</reference>
<evidence type="ECO:0000313" key="2">
    <source>
        <dbReference type="Proteomes" id="UP001155040"/>
    </source>
</evidence>
<proteinExistence type="predicted"/>
<sequence length="41" mass="4675">MLGMIVPDLDPPYRHVSDIRSQIHALREESYPRLARCPGAN</sequence>
<organism evidence="1 2">
    <name type="scientific">Salinibacter ruber</name>
    <dbReference type="NCBI Taxonomy" id="146919"/>
    <lineage>
        <taxon>Bacteria</taxon>
        <taxon>Pseudomonadati</taxon>
        <taxon>Rhodothermota</taxon>
        <taxon>Rhodothermia</taxon>
        <taxon>Rhodothermales</taxon>
        <taxon>Salinibacteraceae</taxon>
        <taxon>Salinibacter</taxon>
    </lineage>
</organism>
<protein>
    <submittedName>
        <fullName evidence="1">Uncharacterized protein</fullName>
    </submittedName>
</protein>
<dbReference type="Proteomes" id="UP001155040">
    <property type="component" value="Unassembled WGS sequence"/>
</dbReference>
<accession>A0A9X2UK37</accession>
<dbReference type="AlphaFoldDB" id="A0A9X2UK37"/>
<comment type="caution">
    <text evidence="1">The sequence shown here is derived from an EMBL/GenBank/DDBJ whole genome shotgun (WGS) entry which is preliminary data.</text>
</comment>
<evidence type="ECO:0000313" key="1">
    <source>
        <dbReference type="EMBL" id="MCS4035703.1"/>
    </source>
</evidence>
<gene>
    <name evidence="1" type="ORF">GGQ01_000751</name>
</gene>